<dbReference type="PROSITE" id="PS50004">
    <property type="entry name" value="C2"/>
    <property type="match status" value="1"/>
</dbReference>
<proteinExistence type="predicted"/>
<feature type="domain" description="C2" evidence="1">
    <location>
        <begin position="1"/>
        <end position="111"/>
    </location>
</feature>
<evidence type="ECO:0000313" key="3">
    <source>
        <dbReference type="Proteomes" id="UP001055439"/>
    </source>
</evidence>
<gene>
    <name evidence="2" type="ORF">MUK42_32756</name>
</gene>
<dbReference type="SMART" id="SM00239">
    <property type="entry name" value="C2"/>
    <property type="match status" value="1"/>
</dbReference>
<organism evidence="2 3">
    <name type="scientific">Musa troglodytarum</name>
    <name type="common">fe'i banana</name>
    <dbReference type="NCBI Taxonomy" id="320322"/>
    <lineage>
        <taxon>Eukaryota</taxon>
        <taxon>Viridiplantae</taxon>
        <taxon>Streptophyta</taxon>
        <taxon>Embryophyta</taxon>
        <taxon>Tracheophyta</taxon>
        <taxon>Spermatophyta</taxon>
        <taxon>Magnoliopsida</taxon>
        <taxon>Liliopsida</taxon>
        <taxon>Zingiberales</taxon>
        <taxon>Musaceae</taxon>
        <taxon>Musa</taxon>
    </lineage>
</organism>
<dbReference type="InterPro" id="IPR000008">
    <property type="entry name" value="C2_dom"/>
</dbReference>
<accession>A0A9E7HEF4</accession>
<dbReference type="PANTHER" id="PTHR32246:SF17">
    <property type="entry name" value="BON1-ASSOCIATED PROTEIN 2"/>
    <property type="match status" value="1"/>
</dbReference>
<dbReference type="EMBL" id="CP097510">
    <property type="protein sequence ID" value="URE31675.1"/>
    <property type="molecule type" value="Genomic_DNA"/>
</dbReference>
<dbReference type="SUPFAM" id="SSF49562">
    <property type="entry name" value="C2 domain (Calcium/lipid-binding domain, CaLB)"/>
    <property type="match status" value="1"/>
</dbReference>
<evidence type="ECO:0000259" key="1">
    <source>
        <dbReference type="PROSITE" id="PS50004"/>
    </source>
</evidence>
<dbReference type="InterPro" id="IPR035892">
    <property type="entry name" value="C2_domain_sf"/>
</dbReference>
<dbReference type="Proteomes" id="UP001055439">
    <property type="component" value="Chromosome 8"/>
</dbReference>
<dbReference type="OrthoDB" id="884464at2759"/>
<reference evidence="2" key="1">
    <citation type="submission" date="2022-05" db="EMBL/GenBank/DDBJ databases">
        <title>The Musa troglodytarum L. genome provides insights into the mechanism of non-climacteric behaviour and enrichment of carotenoids.</title>
        <authorList>
            <person name="Wang J."/>
        </authorList>
    </citation>
    <scope>NUCLEOTIDE SEQUENCE</scope>
    <source>
        <tissue evidence="2">Leaf</tissue>
    </source>
</reference>
<dbReference type="Gene3D" id="2.60.40.150">
    <property type="entry name" value="C2 domain"/>
    <property type="match status" value="1"/>
</dbReference>
<protein>
    <submittedName>
        <fullName evidence="2">ATP binding damaged DNA binding mismatched DNA binding</fullName>
    </submittedName>
</protein>
<sequence>MERTATTVEITIISAEELRRGRRPLDKGAFVAVRSGSDTHSHVATGVDRDGGGYPCWNEKLTMTLPSSARSLSVGVYCGSKMGAGAARAVAAAEVPVSDFLWLEDYLHLLSYKLRDGNGVGNGIINFSVRVIGGEGKRGACHHYG</sequence>
<evidence type="ECO:0000313" key="2">
    <source>
        <dbReference type="EMBL" id="URE31675.1"/>
    </source>
</evidence>
<name>A0A9E7HEF4_9LILI</name>
<dbReference type="AlphaFoldDB" id="A0A9E7HEF4"/>
<dbReference type="PANTHER" id="PTHR32246">
    <property type="entry name" value="INGRESSION PROTEIN FIC1"/>
    <property type="match status" value="1"/>
</dbReference>
<keyword evidence="3" id="KW-1185">Reference proteome</keyword>
<dbReference type="Pfam" id="PF00168">
    <property type="entry name" value="C2"/>
    <property type="match status" value="1"/>
</dbReference>